<organism evidence="2 3">
    <name type="scientific">Diploptera punctata</name>
    <name type="common">Pacific beetle cockroach</name>
    <dbReference type="NCBI Taxonomy" id="6984"/>
    <lineage>
        <taxon>Eukaryota</taxon>
        <taxon>Metazoa</taxon>
        <taxon>Ecdysozoa</taxon>
        <taxon>Arthropoda</taxon>
        <taxon>Hexapoda</taxon>
        <taxon>Insecta</taxon>
        <taxon>Pterygota</taxon>
        <taxon>Neoptera</taxon>
        <taxon>Polyneoptera</taxon>
        <taxon>Dictyoptera</taxon>
        <taxon>Blattodea</taxon>
        <taxon>Blaberoidea</taxon>
        <taxon>Blaberidae</taxon>
        <taxon>Diplopterinae</taxon>
        <taxon>Diploptera</taxon>
    </lineage>
</organism>
<feature type="non-terminal residue" evidence="2">
    <location>
        <position position="1"/>
    </location>
</feature>
<accession>A0AAD7ZML2</accession>
<evidence type="ECO:0000256" key="1">
    <source>
        <dbReference type="SAM" id="Phobius"/>
    </source>
</evidence>
<keyword evidence="1" id="KW-0472">Membrane</keyword>
<feature type="non-terminal residue" evidence="2">
    <location>
        <position position="64"/>
    </location>
</feature>
<reference evidence="2" key="2">
    <citation type="submission" date="2023-05" db="EMBL/GenBank/DDBJ databases">
        <authorList>
            <person name="Fouks B."/>
        </authorList>
    </citation>
    <scope>NUCLEOTIDE SEQUENCE</scope>
    <source>
        <strain evidence="2">Stay&amp;Tobe</strain>
        <tissue evidence="2">Testes</tissue>
    </source>
</reference>
<protein>
    <submittedName>
        <fullName evidence="2">Uncharacterized protein</fullName>
    </submittedName>
</protein>
<dbReference type="AlphaFoldDB" id="A0AAD7ZML2"/>
<gene>
    <name evidence="2" type="ORF">L9F63_022530</name>
</gene>
<keyword evidence="1" id="KW-0812">Transmembrane</keyword>
<evidence type="ECO:0000313" key="2">
    <source>
        <dbReference type="EMBL" id="KAJ9583126.1"/>
    </source>
</evidence>
<evidence type="ECO:0000313" key="3">
    <source>
        <dbReference type="Proteomes" id="UP001233999"/>
    </source>
</evidence>
<feature type="transmembrane region" description="Helical" evidence="1">
    <location>
        <begin position="40"/>
        <end position="62"/>
    </location>
</feature>
<reference evidence="2" key="1">
    <citation type="journal article" date="2023" name="IScience">
        <title>Live-bearing cockroach genome reveals convergent evolutionary mechanisms linked to viviparity in insects and beyond.</title>
        <authorList>
            <person name="Fouks B."/>
            <person name="Harrison M.C."/>
            <person name="Mikhailova A.A."/>
            <person name="Marchal E."/>
            <person name="English S."/>
            <person name="Carruthers M."/>
            <person name="Jennings E.C."/>
            <person name="Chiamaka E.L."/>
            <person name="Frigard R.A."/>
            <person name="Pippel M."/>
            <person name="Attardo G.M."/>
            <person name="Benoit J.B."/>
            <person name="Bornberg-Bauer E."/>
            <person name="Tobe S.S."/>
        </authorList>
    </citation>
    <scope>NUCLEOTIDE SEQUENCE</scope>
    <source>
        <strain evidence="2">Stay&amp;Tobe</strain>
    </source>
</reference>
<keyword evidence="3" id="KW-1185">Reference proteome</keyword>
<name>A0AAD7ZML2_DIPPU</name>
<keyword evidence="1" id="KW-1133">Transmembrane helix</keyword>
<dbReference type="EMBL" id="JASPKZ010007670">
    <property type="protein sequence ID" value="KAJ9583126.1"/>
    <property type="molecule type" value="Genomic_DNA"/>
</dbReference>
<dbReference type="Proteomes" id="UP001233999">
    <property type="component" value="Unassembled WGS sequence"/>
</dbReference>
<comment type="caution">
    <text evidence="2">The sequence shown here is derived from an EMBL/GenBank/DDBJ whole genome shotgun (WGS) entry which is preliminary data.</text>
</comment>
<sequence>TMSAVGAVFLTWNQHHTNPFSHLLHKYITQLIYCGNRARYICVILILADVRYIWLSGVSLFAPV</sequence>
<proteinExistence type="predicted"/>